<gene>
    <name evidence="1" type="ORF">S01H1_55985</name>
</gene>
<name>X0VAF4_9ZZZZ</name>
<sequence length="127" mass="14827">MERSTQDIQIDKLPYVPSESPGFVEGYIILLDENFTDGNMPPTGDWGSWELNQTNQDETWYIDTSFPHGEPSCATVHRGDSIELQDEWLITPSLDFSDDTEIYLRFWWYAEYYVSAHMDYIDLNVSI</sequence>
<proteinExistence type="predicted"/>
<dbReference type="EMBL" id="BARS01036420">
    <property type="protein sequence ID" value="GAG15240.1"/>
    <property type="molecule type" value="Genomic_DNA"/>
</dbReference>
<protein>
    <submittedName>
        <fullName evidence="1">Uncharacterized protein</fullName>
    </submittedName>
</protein>
<accession>X0VAF4</accession>
<organism evidence="1">
    <name type="scientific">marine sediment metagenome</name>
    <dbReference type="NCBI Taxonomy" id="412755"/>
    <lineage>
        <taxon>unclassified sequences</taxon>
        <taxon>metagenomes</taxon>
        <taxon>ecological metagenomes</taxon>
    </lineage>
</organism>
<reference evidence="1" key="1">
    <citation type="journal article" date="2014" name="Front. Microbiol.">
        <title>High frequency of phylogenetically diverse reductive dehalogenase-homologous genes in deep subseafloor sedimentary metagenomes.</title>
        <authorList>
            <person name="Kawai M."/>
            <person name="Futagami T."/>
            <person name="Toyoda A."/>
            <person name="Takaki Y."/>
            <person name="Nishi S."/>
            <person name="Hori S."/>
            <person name="Arai W."/>
            <person name="Tsubouchi T."/>
            <person name="Morono Y."/>
            <person name="Uchiyama I."/>
            <person name="Ito T."/>
            <person name="Fujiyama A."/>
            <person name="Inagaki F."/>
            <person name="Takami H."/>
        </authorList>
    </citation>
    <scope>NUCLEOTIDE SEQUENCE</scope>
    <source>
        <strain evidence="1">Expedition CK06-06</strain>
    </source>
</reference>
<comment type="caution">
    <text evidence="1">The sequence shown here is derived from an EMBL/GenBank/DDBJ whole genome shotgun (WGS) entry which is preliminary data.</text>
</comment>
<dbReference type="Gene3D" id="2.60.120.200">
    <property type="match status" value="1"/>
</dbReference>
<feature type="non-terminal residue" evidence="1">
    <location>
        <position position="127"/>
    </location>
</feature>
<evidence type="ECO:0000313" key="1">
    <source>
        <dbReference type="EMBL" id="GAG15240.1"/>
    </source>
</evidence>
<dbReference type="AlphaFoldDB" id="X0VAF4"/>